<keyword evidence="2" id="KW-1185">Reference proteome</keyword>
<reference evidence="1" key="1">
    <citation type="submission" date="2022-08" db="EMBL/GenBank/DDBJ databases">
        <title>Genome Sequence of Pycnoporus sanguineus.</title>
        <authorList>
            <person name="Buettner E."/>
        </authorList>
    </citation>
    <scope>NUCLEOTIDE SEQUENCE</scope>
    <source>
        <strain evidence="1">CG-C14</strain>
    </source>
</reference>
<sequence length="332" mass="37405">MVCSNIQTFKGLIDCLLMLRCPSLTAIHARGSQHGHGAKKVLPPGDLHRRGRPRRPRPRTARPPRNTNSIPWDAEVISISSDTEPEDQDPAKSKATPIAGEKVRDDLDEPIAEEPSRAAPLKPPFYGMPDDGMETYQHDVVYPWEMSSSSSEDDFEFITLPTAREREHLLAAAEGNSHVYQVVTNPVRVPDLPSAVTESQPRKTWYLRVVIWYQDNVLPVTKSLCIDGEGFVTLGQFPAAKQVFQDAGVDYFHLWNFRQTSWERHTLKSLLHISTERGYHTLLVRMTAVKRCPLFEVKLLEASSECSHFGHTRSSLRPAVTPKGKGKQRAHD</sequence>
<organism evidence="1 2">
    <name type="scientific">Trametes sanguinea</name>
    <dbReference type="NCBI Taxonomy" id="158606"/>
    <lineage>
        <taxon>Eukaryota</taxon>
        <taxon>Fungi</taxon>
        <taxon>Dikarya</taxon>
        <taxon>Basidiomycota</taxon>
        <taxon>Agaricomycotina</taxon>
        <taxon>Agaricomycetes</taxon>
        <taxon>Polyporales</taxon>
        <taxon>Polyporaceae</taxon>
        <taxon>Trametes</taxon>
    </lineage>
</organism>
<proteinExistence type="predicted"/>
<evidence type="ECO:0000313" key="1">
    <source>
        <dbReference type="EMBL" id="KAJ3018403.1"/>
    </source>
</evidence>
<comment type="caution">
    <text evidence="1">The sequence shown here is derived from an EMBL/GenBank/DDBJ whole genome shotgun (WGS) entry which is preliminary data.</text>
</comment>
<gene>
    <name evidence="1" type="ORF">NUW54_g345</name>
</gene>
<protein>
    <submittedName>
        <fullName evidence="1">Uncharacterized protein</fullName>
    </submittedName>
</protein>
<dbReference type="EMBL" id="JANSHE010000043">
    <property type="protein sequence ID" value="KAJ3018403.1"/>
    <property type="molecule type" value="Genomic_DNA"/>
</dbReference>
<dbReference type="Proteomes" id="UP001144978">
    <property type="component" value="Unassembled WGS sequence"/>
</dbReference>
<name>A0ACC1QAW7_9APHY</name>
<accession>A0ACC1QAW7</accession>
<evidence type="ECO:0000313" key="2">
    <source>
        <dbReference type="Proteomes" id="UP001144978"/>
    </source>
</evidence>